<dbReference type="EMBL" id="FMXR01000006">
    <property type="protein sequence ID" value="SDB09196.1"/>
    <property type="molecule type" value="Genomic_DNA"/>
</dbReference>
<dbReference type="STRING" id="1732.SAMN02910417_00670"/>
<dbReference type="OrthoDB" id="9776390at2"/>
<keyword evidence="4 10" id="KW-0808">Transferase</keyword>
<sequence length="312" mass="36350">MKNNLIILTGPTSAGKTNLSISLAKKINGEIISADSIQVYKGLDIGSGKITKEQMDGVTHHLIDICDPKEEFNIKIFQQKAQNAIEQIYEKGKIPIMVGGTGFYIQSVLYDIDFSEESDCLYRQKLEELANTKGKEYLHKQLQKVDPITAQKTHANNVKRIIRALEFYHMTGQPLSAHNEEQHQKDSPYNFCYFVLTDEREILYRKIEKRVDEMLELGLVNEVKRLKEYGCTLDMTSIQGLGYKEIYRYLMGECTLDEAVYTIKRDTRHFAKRQLTWFRREKDVIWLNKSDFCSETVILEEIMKHMKRKQML</sequence>
<dbReference type="GO" id="GO:0006400">
    <property type="term" value="P:tRNA modification"/>
    <property type="evidence" value="ECO:0007669"/>
    <property type="project" value="TreeGrafter"/>
</dbReference>
<dbReference type="InterPro" id="IPR018022">
    <property type="entry name" value="IPT"/>
</dbReference>
<proteinExistence type="inferred from homology"/>
<dbReference type="GO" id="GO:0052381">
    <property type="term" value="F:tRNA dimethylallyltransferase activity"/>
    <property type="evidence" value="ECO:0007669"/>
    <property type="project" value="UniProtKB-UniRule"/>
</dbReference>
<protein>
    <recommendedName>
        <fullName evidence="10">tRNA dimethylallyltransferase</fullName>
        <ecNumber evidence="10">2.5.1.75</ecNumber>
    </recommendedName>
    <alternativeName>
        <fullName evidence="10">Dimethylallyl diphosphate:tRNA dimethylallyltransferase</fullName>
        <shortName evidence="10">DMAPP:tRNA dimethylallyltransferase</shortName>
        <shortName evidence="10">DMATase</shortName>
    </alternativeName>
    <alternativeName>
        <fullName evidence="10">Isopentenyl-diphosphate:tRNA isopentenyltransferase</fullName>
        <shortName evidence="10">IPP transferase</shortName>
        <shortName evidence="10">IPPT</shortName>
        <shortName evidence="10">IPTase</shortName>
    </alternativeName>
</protein>
<gene>
    <name evidence="10" type="primary">miaA</name>
    <name evidence="14" type="ORF">SAMN02910417_00670</name>
</gene>
<evidence type="ECO:0000256" key="4">
    <source>
        <dbReference type="ARBA" id="ARBA00022679"/>
    </source>
</evidence>
<dbReference type="EC" id="2.5.1.75" evidence="10"/>
<evidence type="ECO:0000313" key="15">
    <source>
        <dbReference type="Proteomes" id="UP000199228"/>
    </source>
</evidence>
<comment type="subunit">
    <text evidence="10">Monomer.</text>
</comment>
<comment type="function">
    <text evidence="2 10 12">Catalyzes the transfer of a dimethylallyl group onto the adenine at position 37 in tRNAs that read codons beginning with uridine, leading to the formation of N6-(dimethylallyl)adenosine (i(6)A).</text>
</comment>
<dbReference type="GO" id="GO:0005524">
    <property type="term" value="F:ATP binding"/>
    <property type="evidence" value="ECO:0007669"/>
    <property type="project" value="UniProtKB-UniRule"/>
</dbReference>
<keyword evidence="5 10" id="KW-0819">tRNA processing</keyword>
<dbReference type="AlphaFoldDB" id="A0A1G6ALC7"/>
<organism evidence="14 15">
    <name type="scientific">Eubacterium oxidoreducens</name>
    <dbReference type="NCBI Taxonomy" id="1732"/>
    <lineage>
        <taxon>Bacteria</taxon>
        <taxon>Bacillati</taxon>
        <taxon>Bacillota</taxon>
        <taxon>Clostridia</taxon>
        <taxon>Eubacteriales</taxon>
        <taxon>Eubacteriaceae</taxon>
        <taxon>Eubacterium</taxon>
    </lineage>
</organism>
<dbReference type="Proteomes" id="UP000199228">
    <property type="component" value="Unassembled WGS sequence"/>
</dbReference>
<dbReference type="NCBIfam" id="TIGR00174">
    <property type="entry name" value="miaA"/>
    <property type="match status" value="1"/>
</dbReference>
<dbReference type="PANTHER" id="PTHR11088">
    <property type="entry name" value="TRNA DIMETHYLALLYLTRANSFERASE"/>
    <property type="match status" value="1"/>
</dbReference>
<keyword evidence="6 10" id="KW-0547">Nucleotide-binding</keyword>
<evidence type="ECO:0000256" key="7">
    <source>
        <dbReference type="ARBA" id="ARBA00022840"/>
    </source>
</evidence>
<feature type="site" description="Interaction with substrate tRNA" evidence="10">
    <location>
        <position position="123"/>
    </location>
</feature>
<evidence type="ECO:0000256" key="3">
    <source>
        <dbReference type="ARBA" id="ARBA00005842"/>
    </source>
</evidence>
<evidence type="ECO:0000256" key="13">
    <source>
        <dbReference type="RuleBase" id="RU003785"/>
    </source>
</evidence>
<accession>A0A1G6ALC7</accession>
<dbReference type="SUPFAM" id="SSF52540">
    <property type="entry name" value="P-loop containing nucleoside triphosphate hydrolases"/>
    <property type="match status" value="2"/>
</dbReference>
<dbReference type="RefSeq" id="WP_090172197.1">
    <property type="nucleotide sequence ID" value="NZ_FMXR01000006.1"/>
</dbReference>
<dbReference type="PANTHER" id="PTHR11088:SF60">
    <property type="entry name" value="TRNA DIMETHYLALLYLTRANSFERASE"/>
    <property type="match status" value="1"/>
</dbReference>
<comment type="cofactor">
    <cofactor evidence="1 10">
        <name>Mg(2+)</name>
        <dbReference type="ChEBI" id="CHEBI:18420"/>
    </cofactor>
</comment>
<evidence type="ECO:0000256" key="10">
    <source>
        <dbReference type="HAMAP-Rule" id="MF_00185"/>
    </source>
</evidence>
<dbReference type="Gene3D" id="1.10.20.140">
    <property type="match status" value="1"/>
</dbReference>
<evidence type="ECO:0000256" key="2">
    <source>
        <dbReference type="ARBA" id="ARBA00003213"/>
    </source>
</evidence>
<feature type="binding site" evidence="10">
    <location>
        <begin position="10"/>
        <end position="17"/>
    </location>
    <ligand>
        <name>ATP</name>
        <dbReference type="ChEBI" id="CHEBI:30616"/>
    </ligand>
</feature>
<feature type="region of interest" description="Interaction with substrate tRNA" evidence="10">
    <location>
        <begin position="35"/>
        <end position="38"/>
    </location>
</feature>
<dbReference type="FunFam" id="1.10.20.140:FF:000001">
    <property type="entry name" value="tRNA dimethylallyltransferase"/>
    <property type="match status" value="1"/>
</dbReference>
<evidence type="ECO:0000256" key="1">
    <source>
        <dbReference type="ARBA" id="ARBA00001946"/>
    </source>
</evidence>
<evidence type="ECO:0000256" key="5">
    <source>
        <dbReference type="ARBA" id="ARBA00022694"/>
    </source>
</evidence>
<evidence type="ECO:0000256" key="12">
    <source>
        <dbReference type="RuleBase" id="RU003784"/>
    </source>
</evidence>
<evidence type="ECO:0000256" key="8">
    <source>
        <dbReference type="ARBA" id="ARBA00022842"/>
    </source>
</evidence>
<evidence type="ECO:0000256" key="9">
    <source>
        <dbReference type="ARBA" id="ARBA00049563"/>
    </source>
</evidence>
<comment type="caution">
    <text evidence="10">Lacks conserved residue(s) required for the propagation of feature annotation.</text>
</comment>
<dbReference type="InterPro" id="IPR027417">
    <property type="entry name" value="P-loop_NTPase"/>
</dbReference>
<comment type="catalytic activity">
    <reaction evidence="9 10 11">
        <text>adenosine(37) in tRNA + dimethylallyl diphosphate = N(6)-dimethylallyladenosine(37) in tRNA + diphosphate</text>
        <dbReference type="Rhea" id="RHEA:26482"/>
        <dbReference type="Rhea" id="RHEA-COMP:10162"/>
        <dbReference type="Rhea" id="RHEA-COMP:10375"/>
        <dbReference type="ChEBI" id="CHEBI:33019"/>
        <dbReference type="ChEBI" id="CHEBI:57623"/>
        <dbReference type="ChEBI" id="CHEBI:74411"/>
        <dbReference type="ChEBI" id="CHEBI:74415"/>
        <dbReference type="EC" id="2.5.1.75"/>
    </reaction>
</comment>
<evidence type="ECO:0000313" key="14">
    <source>
        <dbReference type="EMBL" id="SDB09196.1"/>
    </source>
</evidence>
<keyword evidence="7 10" id="KW-0067">ATP-binding</keyword>
<evidence type="ECO:0000256" key="6">
    <source>
        <dbReference type="ARBA" id="ARBA00022741"/>
    </source>
</evidence>
<dbReference type="InterPro" id="IPR039657">
    <property type="entry name" value="Dimethylallyltransferase"/>
</dbReference>
<feature type="binding site" evidence="10">
    <location>
        <begin position="12"/>
        <end position="17"/>
    </location>
    <ligand>
        <name>substrate</name>
    </ligand>
</feature>
<dbReference type="Pfam" id="PF01715">
    <property type="entry name" value="IPPT"/>
    <property type="match status" value="1"/>
</dbReference>
<name>A0A1G6ALC7_EUBOX</name>
<dbReference type="Gene3D" id="3.40.50.300">
    <property type="entry name" value="P-loop containing nucleotide triphosphate hydrolases"/>
    <property type="match status" value="1"/>
</dbReference>
<keyword evidence="8 10" id="KW-0460">Magnesium</keyword>
<dbReference type="HAMAP" id="MF_00185">
    <property type="entry name" value="IPP_trans"/>
    <property type="match status" value="1"/>
</dbReference>
<evidence type="ECO:0000256" key="11">
    <source>
        <dbReference type="RuleBase" id="RU003783"/>
    </source>
</evidence>
<keyword evidence="15" id="KW-1185">Reference proteome</keyword>
<reference evidence="14 15" key="1">
    <citation type="submission" date="2016-10" db="EMBL/GenBank/DDBJ databases">
        <authorList>
            <person name="de Groot N.N."/>
        </authorList>
    </citation>
    <scope>NUCLEOTIDE SEQUENCE [LARGE SCALE GENOMIC DNA]</scope>
    <source>
        <strain evidence="14 15">DSM 3217</strain>
    </source>
</reference>
<comment type="similarity">
    <text evidence="3 10 13">Belongs to the IPP transferase family.</text>
</comment>
<feature type="site" description="Interaction with substrate tRNA" evidence="10">
    <location>
        <position position="101"/>
    </location>
</feature>